<keyword evidence="3" id="KW-0479">Metal-binding</keyword>
<dbReference type="SMART" id="SM01232">
    <property type="entry name" value="H2TH"/>
    <property type="match status" value="1"/>
</dbReference>
<evidence type="ECO:0000256" key="2">
    <source>
        <dbReference type="ARBA" id="ARBA00012720"/>
    </source>
</evidence>
<dbReference type="GO" id="GO:0000703">
    <property type="term" value="F:oxidized pyrimidine nucleobase lesion DNA N-glycosylase activity"/>
    <property type="evidence" value="ECO:0007669"/>
    <property type="project" value="TreeGrafter"/>
</dbReference>
<dbReference type="GO" id="GO:0140078">
    <property type="term" value="F:class I DNA-(apurinic or apyrimidinic site) endonuclease activity"/>
    <property type="evidence" value="ECO:0007669"/>
    <property type="project" value="UniProtKB-EC"/>
</dbReference>
<dbReference type="SUPFAM" id="SSF81624">
    <property type="entry name" value="N-terminal domain of MutM-like DNA repair proteins"/>
    <property type="match status" value="1"/>
</dbReference>
<keyword evidence="16" id="KW-0540">Nuclease</keyword>
<dbReference type="AlphaFoldDB" id="A0A1M7EM29"/>
<dbReference type="GO" id="GO:0003684">
    <property type="term" value="F:damaged DNA binding"/>
    <property type="evidence" value="ECO:0007669"/>
    <property type="project" value="InterPro"/>
</dbReference>
<evidence type="ECO:0000256" key="4">
    <source>
        <dbReference type="ARBA" id="ARBA00022763"/>
    </source>
</evidence>
<keyword evidence="9" id="KW-0234">DNA repair</keyword>
<dbReference type="GO" id="GO:0006284">
    <property type="term" value="P:base-excision repair"/>
    <property type="evidence" value="ECO:0007669"/>
    <property type="project" value="InterPro"/>
</dbReference>
<dbReference type="InterPro" id="IPR000214">
    <property type="entry name" value="Znf_DNA_glyclase/AP_lyase"/>
</dbReference>
<dbReference type="PANTHER" id="PTHR42697:SF1">
    <property type="entry name" value="ENDONUCLEASE 8"/>
    <property type="match status" value="1"/>
</dbReference>
<keyword evidence="17" id="KW-1185">Reference proteome</keyword>
<name>A0A1M7EM29_9GAMM</name>
<evidence type="ECO:0000256" key="7">
    <source>
        <dbReference type="ARBA" id="ARBA00022833"/>
    </source>
</evidence>
<dbReference type="PANTHER" id="PTHR42697">
    <property type="entry name" value="ENDONUCLEASE 8"/>
    <property type="match status" value="1"/>
</dbReference>
<keyword evidence="6" id="KW-0378">Hydrolase</keyword>
<dbReference type="InParanoid" id="A0A1M7EM29"/>
<dbReference type="InterPro" id="IPR010979">
    <property type="entry name" value="Ribosomal_uS13-like_H2TH"/>
</dbReference>
<dbReference type="Gene3D" id="3.20.190.10">
    <property type="entry name" value="MutM-like, N-terminal"/>
    <property type="match status" value="1"/>
</dbReference>
<dbReference type="Gene3D" id="1.10.8.50">
    <property type="match status" value="1"/>
</dbReference>
<dbReference type="InterPro" id="IPR015886">
    <property type="entry name" value="H2TH_FPG"/>
</dbReference>
<evidence type="ECO:0000256" key="8">
    <source>
        <dbReference type="ARBA" id="ARBA00023125"/>
    </source>
</evidence>
<evidence type="ECO:0000259" key="14">
    <source>
        <dbReference type="PROSITE" id="PS51066"/>
    </source>
</evidence>
<dbReference type="Proteomes" id="UP000190911">
    <property type="component" value="Chromosome I"/>
</dbReference>
<dbReference type="PROSITE" id="PS51068">
    <property type="entry name" value="FPG_CAT"/>
    <property type="match status" value="1"/>
</dbReference>
<dbReference type="Pfam" id="PF01149">
    <property type="entry name" value="Fapy_DNA_glyco"/>
    <property type="match status" value="1"/>
</dbReference>
<evidence type="ECO:0000259" key="15">
    <source>
        <dbReference type="PROSITE" id="PS51068"/>
    </source>
</evidence>
<keyword evidence="5 13" id="KW-0863">Zinc-finger</keyword>
<keyword evidence="7" id="KW-0862">Zinc</keyword>
<dbReference type="FunCoup" id="A0A1M7EM29">
    <property type="interactions" value="51"/>
</dbReference>
<gene>
    <name evidence="16" type="ORF">SAMN05878437_0302</name>
</gene>
<sequence>MPEGPEIRRAADRVEHQLAGGTIEHVWFAFEALKLHTASLIGRRVERVETRGKAMLTRFDDGRVLYSHNQLYGLWKLHRADEPPQTTRSLRARLVVDGRAASLYSASSIAMWHADTLGQQPFLARLGPDLLSEAVSEDAVLARLNEARFKRRGLGGLLLDQGFVAGLGNYLRSEILFFAGLHPKRRPADLDDEQCRQLARYMLALTWQTYRSAGITNTPEWIEAAKAQGETRPQWRFAVFDRQGLACHRCQTPIVRTMVSSRRLYLCPLCQPESG</sequence>
<evidence type="ECO:0000256" key="6">
    <source>
        <dbReference type="ARBA" id="ARBA00022801"/>
    </source>
</evidence>
<keyword evidence="11" id="KW-0511">Multifunctional enzyme</keyword>
<feature type="domain" description="FPG-type" evidence="14">
    <location>
        <begin position="238"/>
        <end position="272"/>
    </location>
</feature>
<accession>A0A1M7EM29</accession>
<keyword evidence="8" id="KW-0238">DNA-binding</keyword>
<evidence type="ECO:0000256" key="1">
    <source>
        <dbReference type="ARBA" id="ARBA00009409"/>
    </source>
</evidence>
<protein>
    <recommendedName>
        <fullName evidence="2">DNA-(apurinic or apyrimidinic site) lyase</fullName>
        <ecNumber evidence="2">4.2.99.18</ecNumber>
    </recommendedName>
</protein>
<dbReference type="EC" id="4.2.99.18" evidence="2"/>
<keyword evidence="4" id="KW-0227">DNA damage</keyword>
<evidence type="ECO:0000256" key="9">
    <source>
        <dbReference type="ARBA" id="ARBA00023204"/>
    </source>
</evidence>
<dbReference type="PROSITE" id="PS51066">
    <property type="entry name" value="ZF_FPG_2"/>
    <property type="match status" value="1"/>
</dbReference>
<evidence type="ECO:0000256" key="3">
    <source>
        <dbReference type="ARBA" id="ARBA00022723"/>
    </source>
</evidence>
<proteinExistence type="inferred from homology"/>
<dbReference type="OrthoDB" id="5657047at2"/>
<comment type="similarity">
    <text evidence="1">Belongs to the FPG family.</text>
</comment>
<keyword evidence="10" id="KW-0456">Lyase</keyword>
<dbReference type="STRING" id="29571.SAMN05878437_0302"/>
<evidence type="ECO:0000313" key="17">
    <source>
        <dbReference type="Proteomes" id="UP000190911"/>
    </source>
</evidence>
<reference evidence="16 17" key="1">
    <citation type="submission" date="2016-11" db="EMBL/GenBank/DDBJ databases">
        <authorList>
            <person name="Jaros S."/>
            <person name="Januszkiewicz K."/>
            <person name="Wedrychowicz H."/>
        </authorList>
    </citation>
    <scope>NUCLEOTIDE SEQUENCE [LARGE SCALE GENOMIC DNA]</scope>
    <source>
        <strain evidence="16 17">ACAM 12</strain>
    </source>
</reference>
<evidence type="ECO:0000313" key="16">
    <source>
        <dbReference type="EMBL" id="SHL92724.1"/>
    </source>
</evidence>
<dbReference type="RefSeq" id="WP_079550691.1">
    <property type="nucleotide sequence ID" value="NZ_LT670847.1"/>
</dbReference>
<dbReference type="NCBIfam" id="NF007763">
    <property type="entry name" value="PRK10445.1"/>
    <property type="match status" value="1"/>
</dbReference>
<dbReference type="GO" id="GO:0008270">
    <property type="term" value="F:zinc ion binding"/>
    <property type="evidence" value="ECO:0007669"/>
    <property type="project" value="UniProtKB-KW"/>
</dbReference>
<evidence type="ECO:0000256" key="5">
    <source>
        <dbReference type="ARBA" id="ARBA00022771"/>
    </source>
</evidence>
<dbReference type="InterPro" id="IPR035937">
    <property type="entry name" value="FPG_N"/>
</dbReference>
<evidence type="ECO:0000256" key="12">
    <source>
        <dbReference type="ARBA" id="ARBA00023295"/>
    </source>
</evidence>
<feature type="domain" description="Formamidopyrimidine-DNA glycosylase catalytic" evidence="15">
    <location>
        <begin position="2"/>
        <end position="150"/>
    </location>
</feature>
<dbReference type="SUPFAM" id="SSF46946">
    <property type="entry name" value="S13-like H2TH domain"/>
    <property type="match status" value="1"/>
</dbReference>
<dbReference type="SMART" id="SM00898">
    <property type="entry name" value="Fapy_DNA_glyco"/>
    <property type="match status" value="1"/>
</dbReference>
<evidence type="ECO:0000256" key="11">
    <source>
        <dbReference type="ARBA" id="ARBA00023268"/>
    </source>
</evidence>
<dbReference type="Pfam" id="PF06831">
    <property type="entry name" value="H2TH"/>
    <property type="match status" value="1"/>
</dbReference>
<dbReference type="SUPFAM" id="SSF57716">
    <property type="entry name" value="Glucocorticoid receptor-like (DNA-binding domain)"/>
    <property type="match status" value="1"/>
</dbReference>
<dbReference type="InterPro" id="IPR012319">
    <property type="entry name" value="FPG_cat"/>
</dbReference>
<evidence type="ECO:0000256" key="13">
    <source>
        <dbReference type="PROSITE-ProRule" id="PRU00391"/>
    </source>
</evidence>
<organism evidence="16 17">
    <name type="scientific">Vreelandella subglaciescola</name>
    <dbReference type="NCBI Taxonomy" id="29571"/>
    <lineage>
        <taxon>Bacteria</taxon>
        <taxon>Pseudomonadati</taxon>
        <taxon>Pseudomonadota</taxon>
        <taxon>Gammaproteobacteria</taxon>
        <taxon>Oceanospirillales</taxon>
        <taxon>Halomonadaceae</taxon>
        <taxon>Vreelandella</taxon>
    </lineage>
</organism>
<evidence type="ECO:0000256" key="10">
    <source>
        <dbReference type="ARBA" id="ARBA00023239"/>
    </source>
</evidence>
<keyword evidence="16" id="KW-0255">Endonuclease</keyword>
<keyword evidence="12" id="KW-0326">Glycosidase</keyword>
<dbReference type="EMBL" id="LT670847">
    <property type="protein sequence ID" value="SHL92724.1"/>
    <property type="molecule type" value="Genomic_DNA"/>
</dbReference>